<evidence type="ECO:0000256" key="12">
    <source>
        <dbReference type="ARBA" id="ARBA00023012"/>
    </source>
</evidence>
<keyword evidence="20" id="KW-1185">Reference proteome</keyword>
<evidence type="ECO:0000256" key="7">
    <source>
        <dbReference type="ARBA" id="ARBA00022692"/>
    </source>
</evidence>
<dbReference type="CDD" id="cd06225">
    <property type="entry name" value="HAMP"/>
    <property type="match status" value="1"/>
</dbReference>
<gene>
    <name evidence="19" type="ORF">FNH13_13590</name>
</gene>
<dbReference type="SMART" id="SM00304">
    <property type="entry name" value="HAMP"/>
    <property type="match status" value="1"/>
</dbReference>
<evidence type="ECO:0000256" key="1">
    <source>
        <dbReference type="ARBA" id="ARBA00000085"/>
    </source>
</evidence>
<dbReference type="GO" id="GO:0000155">
    <property type="term" value="F:phosphorelay sensor kinase activity"/>
    <property type="evidence" value="ECO:0007669"/>
    <property type="project" value="InterPro"/>
</dbReference>
<keyword evidence="8" id="KW-0547">Nucleotide-binding</keyword>
<keyword evidence="13 16" id="KW-0472">Membrane</keyword>
<feature type="compositionally biased region" description="Low complexity" evidence="15">
    <location>
        <begin position="531"/>
        <end position="540"/>
    </location>
</feature>
<feature type="compositionally biased region" description="Pro residues" evidence="15">
    <location>
        <begin position="510"/>
        <end position="526"/>
    </location>
</feature>
<dbReference type="NCBIfam" id="NF040691">
    <property type="entry name" value="MtrAB_MtrB"/>
    <property type="match status" value="1"/>
</dbReference>
<dbReference type="SUPFAM" id="SSF47384">
    <property type="entry name" value="Homodimeric domain of signal transducing histidine kinase"/>
    <property type="match status" value="1"/>
</dbReference>
<dbReference type="InterPro" id="IPR004358">
    <property type="entry name" value="Sig_transdc_His_kin-like_C"/>
</dbReference>
<evidence type="ECO:0000256" key="16">
    <source>
        <dbReference type="SAM" id="Phobius"/>
    </source>
</evidence>
<dbReference type="SMART" id="SM00388">
    <property type="entry name" value="HisKA"/>
    <property type="match status" value="1"/>
</dbReference>
<evidence type="ECO:0000259" key="18">
    <source>
        <dbReference type="PROSITE" id="PS50885"/>
    </source>
</evidence>
<dbReference type="Pfam" id="PF00512">
    <property type="entry name" value="HisKA"/>
    <property type="match status" value="1"/>
</dbReference>
<dbReference type="Pfam" id="PF00672">
    <property type="entry name" value="HAMP"/>
    <property type="match status" value="1"/>
</dbReference>
<dbReference type="Gene3D" id="3.30.565.10">
    <property type="entry name" value="Histidine kinase-like ATPase, C-terminal domain"/>
    <property type="match status" value="1"/>
</dbReference>
<evidence type="ECO:0000256" key="14">
    <source>
        <dbReference type="ARBA" id="ARBA00035305"/>
    </source>
</evidence>
<feature type="transmembrane region" description="Helical" evidence="16">
    <location>
        <begin position="200"/>
        <end position="219"/>
    </location>
</feature>
<keyword evidence="11 16" id="KW-1133">Transmembrane helix</keyword>
<dbReference type="AlphaFoldDB" id="A0A516GCJ4"/>
<feature type="domain" description="Histidine kinase" evidence="17">
    <location>
        <begin position="288"/>
        <end position="505"/>
    </location>
</feature>
<dbReference type="InterPro" id="IPR036890">
    <property type="entry name" value="HATPase_C_sf"/>
</dbReference>
<feature type="region of interest" description="Disordered" evidence="15">
    <location>
        <begin position="508"/>
        <end position="576"/>
    </location>
</feature>
<proteinExistence type="predicted"/>
<feature type="transmembrane region" description="Helical" evidence="16">
    <location>
        <begin position="23"/>
        <end position="44"/>
    </location>
</feature>
<organism evidence="19 20">
    <name type="scientific">Ornithinimicrobium ciconiae</name>
    <dbReference type="NCBI Taxonomy" id="2594265"/>
    <lineage>
        <taxon>Bacteria</taxon>
        <taxon>Bacillati</taxon>
        <taxon>Actinomycetota</taxon>
        <taxon>Actinomycetes</taxon>
        <taxon>Micrococcales</taxon>
        <taxon>Ornithinimicrobiaceae</taxon>
        <taxon>Ornithinimicrobium</taxon>
    </lineage>
</organism>
<dbReference type="InterPro" id="IPR003661">
    <property type="entry name" value="HisK_dim/P_dom"/>
</dbReference>
<feature type="compositionally biased region" description="Polar residues" evidence="15">
    <location>
        <begin position="567"/>
        <end position="576"/>
    </location>
</feature>
<evidence type="ECO:0000256" key="5">
    <source>
        <dbReference type="ARBA" id="ARBA00022553"/>
    </source>
</evidence>
<dbReference type="EC" id="2.7.13.3" evidence="3"/>
<dbReference type="CDD" id="cd00082">
    <property type="entry name" value="HisKA"/>
    <property type="match status" value="1"/>
</dbReference>
<dbReference type="Proteomes" id="UP000315395">
    <property type="component" value="Chromosome"/>
</dbReference>
<dbReference type="SMART" id="SM00387">
    <property type="entry name" value="HATPase_c"/>
    <property type="match status" value="1"/>
</dbReference>
<dbReference type="CDD" id="cd00075">
    <property type="entry name" value="HATPase"/>
    <property type="match status" value="1"/>
</dbReference>
<dbReference type="KEGG" id="orz:FNH13_13590"/>
<sequence length="576" mass="62480">MSTPAHGAGGVVAWWRSSLRLRVIVTTMLLGSLVTALIGTVLFAQVAEGLVREAVSEATAGAAQEVRYAQAQFDAIDRSDDTSLNATAKGIMDQITPPDQSGRSALIRSVGNEREARITTLAPDDFDVEQIPEQLPEALAQDPSNQQVMVTDVRLGDSQTALASVIVGAQVDIPRAGPHNVFLIYPMEREQATLDLIRQWFALGGLALLLLVGAVGWVASSMVARPVGQAARVSQQMAQGHLDERLPVRGSDELDQLAMSFNTMADSIQSQIRQLETLSMLQQRFVSDVSHELRTPLTTIRMAGELLHASREDFPVPVARAAELLYEELDRFEELLTELLEMSRYDSGAADLEIDQIDLVGVIRQVLEALSTLVNHTGSELRVDLPHHPVLIDMDQRRVSRILRNLIANGLDHGEGEPVQITLEERESSVAVTVRDHGIGLTEQEAALVFDRFWRSDPARNRTTGATGLGLAISLEDAKLHGGYLQVAGQRGEGAAFRLVLPRRQDTPVAVPPGPVPFPAEPPPLHGEPTLLHPDPAPLHADPDQLDGDTAARHADPALLEDAPTPRNLTETEASP</sequence>
<dbReference type="SUPFAM" id="SSF158472">
    <property type="entry name" value="HAMP domain-like"/>
    <property type="match status" value="1"/>
</dbReference>
<dbReference type="InterPro" id="IPR005467">
    <property type="entry name" value="His_kinase_dom"/>
</dbReference>
<keyword evidence="12" id="KW-0902">Two-component regulatory system</keyword>
<keyword evidence="6" id="KW-0808">Transferase</keyword>
<dbReference type="FunFam" id="1.10.287.130:FF:000010">
    <property type="entry name" value="Two-component sensor histidine kinase"/>
    <property type="match status" value="1"/>
</dbReference>
<comment type="catalytic activity">
    <reaction evidence="1">
        <text>ATP + protein L-histidine = ADP + protein N-phospho-L-histidine.</text>
        <dbReference type="EC" id="2.7.13.3"/>
    </reaction>
</comment>
<dbReference type="PROSITE" id="PS50885">
    <property type="entry name" value="HAMP"/>
    <property type="match status" value="1"/>
</dbReference>
<evidence type="ECO:0000259" key="17">
    <source>
        <dbReference type="PROSITE" id="PS50109"/>
    </source>
</evidence>
<dbReference type="Gene3D" id="1.10.287.130">
    <property type="match status" value="1"/>
</dbReference>
<evidence type="ECO:0000256" key="13">
    <source>
        <dbReference type="ARBA" id="ARBA00023136"/>
    </source>
</evidence>
<evidence type="ECO:0000256" key="10">
    <source>
        <dbReference type="ARBA" id="ARBA00022840"/>
    </source>
</evidence>
<keyword evidence="7 16" id="KW-0812">Transmembrane</keyword>
<protein>
    <recommendedName>
        <fullName evidence="14">Sensor histidine kinase MtrB</fullName>
        <ecNumber evidence="3">2.7.13.3</ecNumber>
    </recommendedName>
</protein>
<reference evidence="19 20" key="1">
    <citation type="submission" date="2019-07" db="EMBL/GenBank/DDBJ databases">
        <title>complete genome sequencing of Ornithinimicrobium sp. H23M54.</title>
        <authorList>
            <person name="Bae J.-W."/>
            <person name="Lee S.-Y."/>
        </authorList>
    </citation>
    <scope>NUCLEOTIDE SEQUENCE [LARGE SCALE GENOMIC DNA]</scope>
    <source>
        <strain evidence="19 20">H23M54</strain>
    </source>
</reference>
<dbReference type="PANTHER" id="PTHR45436:SF5">
    <property type="entry name" value="SENSOR HISTIDINE KINASE TRCS"/>
    <property type="match status" value="1"/>
</dbReference>
<evidence type="ECO:0000256" key="4">
    <source>
        <dbReference type="ARBA" id="ARBA00022475"/>
    </source>
</evidence>
<dbReference type="PROSITE" id="PS50109">
    <property type="entry name" value="HIS_KIN"/>
    <property type="match status" value="1"/>
</dbReference>
<keyword evidence="4" id="KW-1003">Cell membrane</keyword>
<dbReference type="Gene3D" id="6.10.340.10">
    <property type="match status" value="1"/>
</dbReference>
<evidence type="ECO:0000256" key="2">
    <source>
        <dbReference type="ARBA" id="ARBA00004651"/>
    </source>
</evidence>
<evidence type="ECO:0000256" key="11">
    <source>
        <dbReference type="ARBA" id="ARBA00022989"/>
    </source>
</evidence>
<evidence type="ECO:0000256" key="8">
    <source>
        <dbReference type="ARBA" id="ARBA00022741"/>
    </source>
</evidence>
<keyword evidence="5" id="KW-0597">Phosphoprotein</keyword>
<name>A0A516GCJ4_9MICO</name>
<evidence type="ECO:0000256" key="15">
    <source>
        <dbReference type="SAM" id="MobiDB-lite"/>
    </source>
</evidence>
<evidence type="ECO:0000256" key="3">
    <source>
        <dbReference type="ARBA" id="ARBA00012438"/>
    </source>
</evidence>
<feature type="domain" description="HAMP" evidence="18">
    <location>
        <begin position="221"/>
        <end position="273"/>
    </location>
</feature>
<dbReference type="SUPFAM" id="SSF55874">
    <property type="entry name" value="ATPase domain of HSP90 chaperone/DNA topoisomerase II/histidine kinase"/>
    <property type="match status" value="1"/>
</dbReference>
<dbReference type="InterPro" id="IPR003594">
    <property type="entry name" value="HATPase_dom"/>
</dbReference>
<accession>A0A516GCJ4</accession>
<evidence type="ECO:0000313" key="20">
    <source>
        <dbReference type="Proteomes" id="UP000315395"/>
    </source>
</evidence>
<dbReference type="GO" id="GO:0005886">
    <property type="term" value="C:plasma membrane"/>
    <property type="evidence" value="ECO:0007669"/>
    <property type="project" value="UniProtKB-SubCell"/>
</dbReference>
<dbReference type="InterPro" id="IPR047669">
    <property type="entry name" value="MtrAB_MtrB"/>
</dbReference>
<dbReference type="FunFam" id="3.30.565.10:FF:000013">
    <property type="entry name" value="Two-component sensor histidine kinase"/>
    <property type="match status" value="1"/>
</dbReference>
<keyword evidence="10" id="KW-0067">ATP-binding</keyword>
<evidence type="ECO:0000313" key="19">
    <source>
        <dbReference type="EMBL" id="QDO89233.1"/>
    </source>
</evidence>
<dbReference type="InterPro" id="IPR003660">
    <property type="entry name" value="HAMP_dom"/>
</dbReference>
<dbReference type="InterPro" id="IPR036097">
    <property type="entry name" value="HisK_dim/P_sf"/>
</dbReference>
<dbReference type="OrthoDB" id="9786919at2"/>
<dbReference type="GO" id="GO:0005524">
    <property type="term" value="F:ATP binding"/>
    <property type="evidence" value="ECO:0007669"/>
    <property type="project" value="UniProtKB-KW"/>
</dbReference>
<dbReference type="InterPro" id="IPR050428">
    <property type="entry name" value="TCS_sensor_his_kinase"/>
</dbReference>
<keyword evidence="9 19" id="KW-0418">Kinase</keyword>
<dbReference type="PRINTS" id="PR00344">
    <property type="entry name" value="BCTRLSENSOR"/>
</dbReference>
<evidence type="ECO:0000256" key="9">
    <source>
        <dbReference type="ARBA" id="ARBA00022777"/>
    </source>
</evidence>
<dbReference type="PANTHER" id="PTHR45436">
    <property type="entry name" value="SENSOR HISTIDINE KINASE YKOH"/>
    <property type="match status" value="1"/>
</dbReference>
<dbReference type="RefSeq" id="WP_143783908.1">
    <property type="nucleotide sequence ID" value="NZ_CP041616.1"/>
</dbReference>
<dbReference type="Pfam" id="PF02518">
    <property type="entry name" value="HATPase_c"/>
    <property type="match status" value="1"/>
</dbReference>
<comment type="subcellular location">
    <subcellularLocation>
        <location evidence="2">Cell membrane</location>
        <topology evidence="2">Multi-pass membrane protein</topology>
    </subcellularLocation>
</comment>
<evidence type="ECO:0000256" key="6">
    <source>
        <dbReference type="ARBA" id="ARBA00022679"/>
    </source>
</evidence>
<dbReference type="EMBL" id="CP041616">
    <property type="protein sequence ID" value="QDO89233.1"/>
    <property type="molecule type" value="Genomic_DNA"/>
</dbReference>